<accession>A0ABV5K531</accession>
<keyword evidence="2" id="KW-1185">Reference proteome</keyword>
<reference evidence="1 2" key="1">
    <citation type="submission" date="2024-09" db="EMBL/GenBank/DDBJ databases">
        <authorList>
            <person name="Sun Q."/>
            <person name="Mori K."/>
        </authorList>
    </citation>
    <scope>NUCLEOTIDE SEQUENCE [LARGE SCALE GENOMIC DNA]</scope>
    <source>
        <strain evidence="1 2">JCM 9626</strain>
    </source>
</reference>
<evidence type="ECO:0000313" key="2">
    <source>
        <dbReference type="Proteomes" id="UP001589750"/>
    </source>
</evidence>
<sequence>MTSLDHHTTATTGDPVRLAAVARAVLACPAGVNLVVDGVDDVLGDLGDPGAGGAGELGMQDLGGVPTFSAPVGTRLVDAAQRGRRALLTLESGLGRLASDDRDATLTLGGRLASQGRESCECCREVRETIVLLVDVVVLTLPRADGQVRVPVDAFGSADHVLNRGYLQRSAEHANLCHQVELRRAVSTTTGTRLAEVVGVSLADLSAHGVEVQWVDLEGSHSRQLRFPRTATSTDDLGDLLRSELHAGLC</sequence>
<dbReference type="RefSeq" id="WP_140010935.1">
    <property type="nucleotide sequence ID" value="NZ_JBHMDG010000002.1"/>
</dbReference>
<organism evidence="1 2">
    <name type="scientific">Nocardioides plantarum</name>
    <dbReference type="NCBI Taxonomy" id="29299"/>
    <lineage>
        <taxon>Bacteria</taxon>
        <taxon>Bacillati</taxon>
        <taxon>Actinomycetota</taxon>
        <taxon>Actinomycetes</taxon>
        <taxon>Propionibacteriales</taxon>
        <taxon>Nocardioidaceae</taxon>
        <taxon>Nocardioides</taxon>
    </lineage>
</organism>
<dbReference type="Proteomes" id="UP001589750">
    <property type="component" value="Unassembled WGS sequence"/>
</dbReference>
<evidence type="ECO:0000313" key="1">
    <source>
        <dbReference type="EMBL" id="MFB9311847.1"/>
    </source>
</evidence>
<dbReference type="EMBL" id="JBHMDG010000002">
    <property type="protein sequence ID" value="MFB9311847.1"/>
    <property type="molecule type" value="Genomic_DNA"/>
</dbReference>
<comment type="caution">
    <text evidence="1">The sequence shown here is derived from an EMBL/GenBank/DDBJ whole genome shotgun (WGS) entry which is preliminary data.</text>
</comment>
<evidence type="ECO:0008006" key="3">
    <source>
        <dbReference type="Google" id="ProtNLM"/>
    </source>
</evidence>
<name>A0ABV5K531_9ACTN</name>
<protein>
    <recommendedName>
        <fullName evidence="3">DUF2470 domain-containing protein</fullName>
    </recommendedName>
</protein>
<proteinExistence type="predicted"/>
<gene>
    <name evidence="1" type="ORF">ACFFRI_02230</name>
</gene>